<feature type="compositionally biased region" description="Basic and acidic residues" evidence="1">
    <location>
        <begin position="272"/>
        <end position="287"/>
    </location>
</feature>
<dbReference type="PANTHER" id="PTHR28457">
    <property type="entry name" value="COILED-COIL DOMAIN-CONTAINING PROTEIN 189"/>
    <property type="match status" value="1"/>
</dbReference>
<evidence type="ECO:0000313" key="2">
    <source>
        <dbReference type="Proteomes" id="UP001652642"/>
    </source>
</evidence>
<gene>
    <name evidence="3" type="primary">C1H8orf74</name>
</gene>
<reference evidence="3" key="2">
    <citation type="submission" date="2025-08" db="UniProtKB">
        <authorList>
            <consortium name="RefSeq"/>
        </authorList>
    </citation>
    <scope>IDENTIFICATION</scope>
</reference>
<dbReference type="Pfam" id="PF14769">
    <property type="entry name" value="CLAMP"/>
    <property type="match status" value="1"/>
</dbReference>
<proteinExistence type="predicted"/>
<name>A0ABM5FCF6_9SAUR</name>
<evidence type="ECO:0000256" key="1">
    <source>
        <dbReference type="SAM" id="MobiDB-lite"/>
    </source>
</evidence>
<evidence type="ECO:0000313" key="3">
    <source>
        <dbReference type="RefSeq" id="XP_072843090.1"/>
    </source>
</evidence>
<protein>
    <submittedName>
        <fullName evidence="3">Uncharacterized protein C8orf74 homolog</fullName>
    </submittedName>
</protein>
<dbReference type="PANTHER" id="PTHR28457:SF2">
    <property type="entry name" value="SIMILAR TO 4930578I06RIK PROTEIN"/>
    <property type="match status" value="1"/>
</dbReference>
<accession>A0ABM5FCF6</accession>
<dbReference type="RefSeq" id="XP_072843090.1">
    <property type="nucleotide sequence ID" value="XM_072986989.1"/>
</dbReference>
<keyword evidence="2" id="KW-1185">Reference proteome</keyword>
<sequence>MAQKKGRLHLRDLLGWKEFDEVRDLRRSILLDLQYRNLVFAAEKGLPWPAVAEVGNLTGELLWETKGLSILQAIRILQDKLSALQVTLLPSHRRAVCDYFHNTFVKHYLLYQFVLTRERDRRQTFASLEVHAPPTPLPLVEGMDVSVWQYQKQLEAISAAEEEKRASLRQFRETLQVERENLLRAVYRNVRRQAEGLSKETLISLVKEAIKTQIQNLHDIIQHEIQTTFEILQLKLQRKALMLNPPVPYPPPPSPVDQGGKGSKNAKKLKQKSSENKQQGGEKEKEEKKKKKKKEK</sequence>
<dbReference type="InterPro" id="IPR032727">
    <property type="entry name" value="CLAMP"/>
</dbReference>
<feature type="region of interest" description="Disordered" evidence="1">
    <location>
        <begin position="245"/>
        <end position="296"/>
    </location>
</feature>
<organism evidence="2 3">
    <name type="scientific">Pogona vitticeps</name>
    <name type="common">central bearded dragon</name>
    <dbReference type="NCBI Taxonomy" id="103695"/>
    <lineage>
        <taxon>Eukaryota</taxon>
        <taxon>Metazoa</taxon>
        <taxon>Chordata</taxon>
        <taxon>Craniata</taxon>
        <taxon>Vertebrata</taxon>
        <taxon>Euteleostomi</taxon>
        <taxon>Lepidosauria</taxon>
        <taxon>Squamata</taxon>
        <taxon>Bifurcata</taxon>
        <taxon>Unidentata</taxon>
        <taxon>Episquamata</taxon>
        <taxon>Toxicofera</taxon>
        <taxon>Iguania</taxon>
        <taxon>Acrodonta</taxon>
        <taxon>Agamidae</taxon>
        <taxon>Amphibolurinae</taxon>
        <taxon>Pogona</taxon>
    </lineage>
</organism>
<dbReference type="GeneID" id="110091664"/>
<reference evidence="2" key="1">
    <citation type="submission" date="2025-05" db="UniProtKB">
        <authorList>
            <consortium name="RefSeq"/>
        </authorList>
    </citation>
    <scope>NUCLEOTIDE SEQUENCE [LARGE SCALE GENOMIC DNA]</scope>
</reference>
<dbReference type="Proteomes" id="UP001652642">
    <property type="component" value="Chromosome 1"/>
</dbReference>
<feature type="compositionally biased region" description="Pro residues" evidence="1">
    <location>
        <begin position="245"/>
        <end position="255"/>
    </location>
</feature>